<dbReference type="Pfam" id="PF00698">
    <property type="entry name" value="Acyl_transf_1"/>
    <property type="match status" value="1"/>
</dbReference>
<evidence type="ECO:0000256" key="1">
    <source>
        <dbReference type="ARBA" id="ARBA00013258"/>
    </source>
</evidence>
<dbReference type="PANTHER" id="PTHR42681:SF1">
    <property type="entry name" value="MALONYL-COA-ACYL CARRIER PROTEIN TRANSACYLASE, MITOCHONDRIAL"/>
    <property type="match status" value="1"/>
</dbReference>
<keyword evidence="2" id="KW-0808">Transferase</keyword>
<dbReference type="Gene3D" id="3.40.366.10">
    <property type="entry name" value="Malonyl-Coenzyme A Acyl Carrier Protein, domain 2"/>
    <property type="match status" value="1"/>
</dbReference>
<dbReference type="InterPro" id="IPR001227">
    <property type="entry name" value="Ac_transferase_dom_sf"/>
</dbReference>
<dbReference type="SUPFAM" id="SSF52151">
    <property type="entry name" value="FabD/lysophospholipase-like"/>
    <property type="match status" value="1"/>
</dbReference>
<dbReference type="InterPro" id="IPR016035">
    <property type="entry name" value="Acyl_Trfase/lysoPLipase"/>
</dbReference>
<reference evidence="6" key="2">
    <citation type="submission" date="2021-04" db="EMBL/GenBank/DDBJ databases">
        <authorList>
            <person name="Gilroy R."/>
        </authorList>
    </citation>
    <scope>NUCLEOTIDE SEQUENCE</scope>
    <source>
        <strain evidence="6">26628</strain>
    </source>
</reference>
<name>A0A9D1VV20_9FIRM</name>
<sequence>MGRVAFLFAGQGAQVPGMASDVKDLPKVRKLFSVAEAIRPGIVDKMLNGTQEELNRTLLTQPTMFLADLAYAYAKEEELGAPACACGFSVGEVPALCFAGMLSEEDAFRAILRRAELMEAYTARVPGCMIACVKLPADKVESLCDGESTHPANYNGALQTVVACRAEAEEAFCAKVKEAGGRAMKLRVSGMFHCPELAPEAAEFEAFLRTLRWQAPRLPVYANLTAQPYEGDYARTLALQMRSPVRFTETVARMRAAGVDEFVEVGPGKVLTGLVQRG</sequence>
<dbReference type="InterPro" id="IPR014043">
    <property type="entry name" value="Acyl_transferase_dom"/>
</dbReference>
<feature type="domain" description="Malonyl-CoA:ACP transacylase (MAT)" evidence="5">
    <location>
        <begin position="7"/>
        <end position="278"/>
    </location>
</feature>
<proteinExistence type="predicted"/>
<keyword evidence="3" id="KW-0012">Acyltransferase</keyword>
<reference evidence="6" key="1">
    <citation type="journal article" date="2021" name="PeerJ">
        <title>Extensive microbial diversity within the chicken gut microbiome revealed by metagenomics and culture.</title>
        <authorList>
            <person name="Gilroy R."/>
            <person name="Ravi A."/>
            <person name="Getino M."/>
            <person name="Pursley I."/>
            <person name="Horton D.L."/>
            <person name="Alikhan N.F."/>
            <person name="Baker D."/>
            <person name="Gharbi K."/>
            <person name="Hall N."/>
            <person name="Watson M."/>
            <person name="Adriaenssens E.M."/>
            <person name="Foster-Nyarko E."/>
            <person name="Jarju S."/>
            <person name="Secka A."/>
            <person name="Antonio M."/>
            <person name="Oren A."/>
            <person name="Chaudhuri R.R."/>
            <person name="La Ragione R."/>
            <person name="Hildebrand F."/>
            <person name="Pallen M.J."/>
        </authorList>
    </citation>
    <scope>NUCLEOTIDE SEQUENCE</scope>
    <source>
        <strain evidence="6">26628</strain>
    </source>
</reference>
<protein>
    <recommendedName>
        <fullName evidence="1">[acyl-carrier-protein] S-malonyltransferase</fullName>
        <ecNumber evidence="1">2.3.1.39</ecNumber>
    </recommendedName>
</protein>
<gene>
    <name evidence="6" type="ORF">H9737_06700</name>
</gene>
<dbReference type="EC" id="2.3.1.39" evidence="1"/>
<evidence type="ECO:0000256" key="2">
    <source>
        <dbReference type="ARBA" id="ARBA00022679"/>
    </source>
</evidence>
<dbReference type="Gene3D" id="3.30.70.250">
    <property type="entry name" value="Malonyl-CoA ACP transacylase, ACP-binding"/>
    <property type="match status" value="1"/>
</dbReference>
<dbReference type="PANTHER" id="PTHR42681">
    <property type="entry name" value="MALONYL-COA-ACYL CARRIER PROTEIN TRANSACYLASE, MITOCHONDRIAL"/>
    <property type="match status" value="1"/>
</dbReference>
<comment type="caution">
    <text evidence="6">The sequence shown here is derived from an EMBL/GenBank/DDBJ whole genome shotgun (WGS) entry which is preliminary data.</text>
</comment>
<dbReference type="Proteomes" id="UP000824249">
    <property type="component" value="Unassembled WGS sequence"/>
</dbReference>
<dbReference type="AlphaFoldDB" id="A0A9D1VV20"/>
<comment type="catalytic activity">
    <reaction evidence="4">
        <text>holo-[ACP] + malonyl-CoA = malonyl-[ACP] + CoA</text>
        <dbReference type="Rhea" id="RHEA:41792"/>
        <dbReference type="Rhea" id="RHEA-COMP:9623"/>
        <dbReference type="Rhea" id="RHEA-COMP:9685"/>
        <dbReference type="ChEBI" id="CHEBI:57287"/>
        <dbReference type="ChEBI" id="CHEBI:57384"/>
        <dbReference type="ChEBI" id="CHEBI:64479"/>
        <dbReference type="ChEBI" id="CHEBI:78449"/>
        <dbReference type="EC" id="2.3.1.39"/>
    </reaction>
</comment>
<dbReference type="InterPro" id="IPR016036">
    <property type="entry name" value="Malonyl_transacylase_ACP-bd"/>
</dbReference>
<evidence type="ECO:0000259" key="5">
    <source>
        <dbReference type="SMART" id="SM00827"/>
    </source>
</evidence>
<dbReference type="EMBL" id="DXFD01000100">
    <property type="protein sequence ID" value="HIX47359.1"/>
    <property type="molecule type" value="Genomic_DNA"/>
</dbReference>
<accession>A0A9D1VV20</accession>
<organism evidence="6 7">
    <name type="scientific">Candidatus Borkfalkia faecigallinarum</name>
    <dbReference type="NCBI Taxonomy" id="2838509"/>
    <lineage>
        <taxon>Bacteria</taxon>
        <taxon>Bacillati</taxon>
        <taxon>Bacillota</taxon>
        <taxon>Clostridia</taxon>
        <taxon>Christensenellales</taxon>
        <taxon>Christensenellaceae</taxon>
        <taxon>Candidatus Borkfalkia</taxon>
    </lineage>
</organism>
<evidence type="ECO:0000313" key="6">
    <source>
        <dbReference type="EMBL" id="HIX47359.1"/>
    </source>
</evidence>
<dbReference type="SMART" id="SM00827">
    <property type="entry name" value="PKS_AT"/>
    <property type="match status" value="1"/>
</dbReference>
<dbReference type="GO" id="GO:0006633">
    <property type="term" value="P:fatty acid biosynthetic process"/>
    <property type="evidence" value="ECO:0007669"/>
    <property type="project" value="TreeGrafter"/>
</dbReference>
<dbReference type="InterPro" id="IPR050858">
    <property type="entry name" value="Mal-CoA-ACP_Trans/PKS_FabD"/>
</dbReference>
<dbReference type="SUPFAM" id="SSF55048">
    <property type="entry name" value="Probable ACP-binding domain of malonyl-CoA ACP transacylase"/>
    <property type="match status" value="1"/>
</dbReference>
<evidence type="ECO:0000313" key="7">
    <source>
        <dbReference type="Proteomes" id="UP000824249"/>
    </source>
</evidence>
<evidence type="ECO:0000256" key="4">
    <source>
        <dbReference type="ARBA" id="ARBA00048462"/>
    </source>
</evidence>
<evidence type="ECO:0000256" key="3">
    <source>
        <dbReference type="ARBA" id="ARBA00023315"/>
    </source>
</evidence>
<dbReference type="GO" id="GO:0004314">
    <property type="term" value="F:[acyl-carrier-protein] S-malonyltransferase activity"/>
    <property type="evidence" value="ECO:0007669"/>
    <property type="project" value="UniProtKB-EC"/>
</dbReference>